<protein>
    <submittedName>
        <fullName evidence="8">Gll1954 protein</fullName>
    </submittedName>
</protein>
<dbReference type="GO" id="GO:0004315">
    <property type="term" value="F:3-oxoacyl-[acyl-carrier-protein] synthase activity"/>
    <property type="evidence" value="ECO:0007669"/>
    <property type="project" value="InterPro"/>
</dbReference>
<dbReference type="PANTHER" id="PTHR43775:SF51">
    <property type="entry name" value="INACTIVE PHENOLPHTHIOCEROL SYNTHESIS POLYKETIDE SYNTHASE TYPE I PKS1-RELATED"/>
    <property type="match status" value="1"/>
</dbReference>
<evidence type="ECO:0000256" key="3">
    <source>
        <dbReference type="ARBA" id="ARBA00022679"/>
    </source>
</evidence>
<dbReference type="Proteomes" id="UP000000557">
    <property type="component" value="Chromosome"/>
</dbReference>
<dbReference type="InterPro" id="IPR042104">
    <property type="entry name" value="PKS_dehydratase_sf"/>
</dbReference>
<dbReference type="InterPro" id="IPR057326">
    <property type="entry name" value="KR_dom"/>
</dbReference>
<dbReference type="InterPro" id="IPR014043">
    <property type="entry name" value="Acyl_transferase_dom"/>
</dbReference>
<dbReference type="SUPFAM" id="SSF51735">
    <property type="entry name" value="NAD(P)-binding Rossmann-fold domains"/>
    <property type="match status" value="2"/>
</dbReference>
<dbReference type="eggNOG" id="COG3321">
    <property type="taxonomic scope" value="Bacteria"/>
</dbReference>
<dbReference type="GO" id="GO:0031177">
    <property type="term" value="F:phosphopantetheine binding"/>
    <property type="evidence" value="ECO:0007669"/>
    <property type="project" value="InterPro"/>
</dbReference>
<reference evidence="8 9" key="2">
    <citation type="journal article" date="2003" name="DNA Res.">
        <title>Complete genome structure of Gloeobacter violaceus PCC 7421, a cyanobacterium that lacks thylakoids (supplement).</title>
        <authorList>
            <person name="Nakamura Y."/>
            <person name="Kaneko T."/>
            <person name="Sato S."/>
            <person name="Mimuro M."/>
            <person name="Miyashita H."/>
            <person name="Tsuchiya T."/>
            <person name="Sasamoto S."/>
            <person name="Watanabe A."/>
            <person name="Kawashima K."/>
            <person name="Kishida Y."/>
            <person name="Kiyokawa C."/>
            <person name="Kohara M."/>
            <person name="Matsumoto M."/>
            <person name="Matsuno A."/>
            <person name="Nakazaki N."/>
            <person name="Shimpo S."/>
            <person name="Takeuchi C."/>
            <person name="Yamada M."/>
            <person name="Tabata S."/>
        </authorList>
    </citation>
    <scope>NUCLEOTIDE SEQUENCE [LARGE SCALE GENOMIC DNA]</scope>
    <source>
        <strain evidence="9">ATCC 29082 / PCC 7421</strain>
    </source>
</reference>
<proteinExistence type="predicted"/>
<dbReference type="InParanoid" id="Q7NJ78"/>
<evidence type="ECO:0000256" key="4">
    <source>
        <dbReference type="PROSITE-ProRule" id="PRU01363"/>
    </source>
</evidence>
<dbReference type="Pfam" id="PF21089">
    <property type="entry name" value="PKS_DH_N"/>
    <property type="match status" value="1"/>
</dbReference>
<dbReference type="PROSITE" id="PS00606">
    <property type="entry name" value="KS3_1"/>
    <property type="match status" value="1"/>
</dbReference>
<dbReference type="Pfam" id="PF02801">
    <property type="entry name" value="Ketoacyl-synt_C"/>
    <property type="match status" value="1"/>
</dbReference>
<dbReference type="PROSITE" id="PS52019">
    <property type="entry name" value="PKS_MFAS_DH"/>
    <property type="match status" value="1"/>
</dbReference>
<dbReference type="SMART" id="SM00822">
    <property type="entry name" value="PKS_KR"/>
    <property type="match status" value="1"/>
</dbReference>
<dbReference type="FunFam" id="3.40.47.10:FF:000019">
    <property type="entry name" value="Polyketide synthase type I"/>
    <property type="match status" value="1"/>
</dbReference>
<dbReference type="PROSITE" id="PS52004">
    <property type="entry name" value="KS3_2"/>
    <property type="match status" value="1"/>
</dbReference>
<feature type="active site" description="Proton acceptor; for dehydratase activity" evidence="4">
    <location>
        <position position="928"/>
    </location>
</feature>
<keyword evidence="3" id="KW-0808">Transferase</keyword>
<dbReference type="SMART" id="SM00823">
    <property type="entry name" value="PKS_PP"/>
    <property type="match status" value="1"/>
</dbReference>
<dbReference type="InterPro" id="IPR016036">
    <property type="entry name" value="Malonyl_transacylase_ACP-bd"/>
</dbReference>
<dbReference type="Pfam" id="PF14765">
    <property type="entry name" value="PS-DH"/>
    <property type="match status" value="1"/>
</dbReference>
<dbReference type="Pfam" id="PF00975">
    <property type="entry name" value="Thioesterase"/>
    <property type="match status" value="1"/>
</dbReference>
<dbReference type="SMART" id="SM00826">
    <property type="entry name" value="PKS_DH"/>
    <property type="match status" value="1"/>
</dbReference>
<dbReference type="InterPro" id="IPR020806">
    <property type="entry name" value="PKS_PP-bd"/>
</dbReference>
<dbReference type="Gene3D" id="3.40.50.1820">
    <property type="entry name" value="alpha/beta hydrolase"/>
    <property type="match status" value="1"/>
</dbReference>
<dbReference type="eggNOG" id="COG1028">
    <property type="taxonomic scope" value="Bacteria"/>
</dbReference>
<reference evidence="8 9" key="1">
    <citation type="journal article" date="2003" name="DNA Res.">
        <title>Complete genome structure of Gloeobacter violaceus PCC 7421, a cyanobacterium that lacks thylakoids.</title>
        <authorList>
            <person name="Nakamura Y."/>
            <person name="Kaneko T."/>
            <person name="Sato S."/>
            <person name="Mimuro M."/>
            <person name="Miyashita H."/>
            <person name="Tsuchiya T."/>
            <person name="Sasamoto S."/>
            <person name="Watanabe A."/>
            <person name="Kawashima K."/>
            <person name="Kishida Y."/>
            <person name="Kiyokawa C."/>
            <person name="Kohara M."/>
            <person name="Matsumoto M."/>
            <person name="Matsuno A."/>
            <person name="Nakazaki N."/>
            <person name="Shimpo S."/>
            <person name="Takeuchi C."/>
            <person name="Yamada M."/>
            <person name="Tabata S."/>
        </authorList>
    </citation>
    <scope>NUCLEOTIDE SEQUENCE [LARGE SCALE GENOMIC DNA]</scope>
    <source>
        <strain evidence="9">ATCC 29082 / PCC 7421</strain>
    </source>
</reference>
<dbReference type="ESTHER" id="glovi-q7nj78">
    <property type="family name" value="Thioesterase"/>
</dbReference>
<dbReference type="EMBL" id="BA000045">
    <property type="protein sequence ID" value="BAC89895.1"/>
    <property type="molecule type" value="Genomic_DNA"/>
</dbReference>
<dbReference type="OrthoDB" id="499075at2"/>
<dbReference type="Gene3D" id="3.40.50.720">
    <property type="entry name" value="NAD(P)-binding Rossmann-like Domain"/>
    <property type="match status" value="1"/>
</dbReference>
<dbReference type="CDD" id="cd00833">
    <property type="entry name" value="PKS"/>
    <property type="match status" value="1"/>
</dbReference>
<dbReference type="Pfam" id="PF00109">
    <property type="entry name" value="ketoacyl-synt"/>
    <property type="match status" value="1"/>
</dbReference>
<dbReference type="InterPro" id="IPR049900">
    <property type="entry name" value="PKS_mFAS_DH"/>
</dbReference>
<dbReference type="Gene3D" id="1.10.1200.10">
    <property type="entry name" value="ACP-like"/>
    <property type="match status" value="1"/>
</dbReference>
<dbReference type="FunFam" id="3.40.366.10:FF:000002">
    <property type="entry name" value="Probable polyketide synthase 2"/>
    <property type="match status" value="1"/>
</dbReference>
<evidence type="ECO:0000259" key="5">
    <source>
        <dbReference type="PROSITE" id="PS50075"/>
    </source>
</evidence>
<dbReference type="Gene3D" id="3.40.47.10">
    <property type="match status" value="1"/>
</dbReference>
<dbReference type="RefSeq" id="WP_011141952.1">
    <property type="nucleotide sequence ID" value="NC_005125.1"/>
</dbReference>
<sequence length="2049" mass="221432">MEPIAIIGMGCRFPGASDLKAYWQLLCDGVDAIGEVPAERWDVDAFYDPHRRTPGTMNTRWGGFLESVDRFDHQFFGITPREARLMDPQQRLLLEVACDAFEQAGLPLERLAGSRTGVFVGICTQDYTRVNRRFPDRLDALVGTGNAFSIAANRLSYLLDLRGPSLAVDTACSSSLVALHLACRSLAHRESDLALAGGVNLLLSPDLTIIFSEAQMLSPDGRCRTFDSRANGYVRGEGCGAVILKRLADAERDGDRVLALVAGCALNQDGRSSSLTAPNGLAQQAVIREALAAAGVPPEAIGYVEAHGTGTPLGDPIEVLALGAVLAGRRSPDNPCLLGSVKTNIGHLEAAAGIAGIIKVALSLQHRQIPPSLHFEQANPHIPFERLPVRVLDSLVPWPQASQPALAGISSFGFGGTNAHVILQEAPALPVPAPAVPQADAYLVPLSARTAQALQDLASAYRAWLRSDQALPALADLAYSAGLRRNHHGERLAVVAHTLAELGERLEDFGRGQPHCGVVSGRQPRKRRPRIAFVFSGQGPQWWAMGRELLEQEPLFKAAVERCDAAVREQAGWSLLEELRAPEADSRLLQTEFAQPALFALQVGLADLWRSWGVPPDGVVGHSVGEVAAAHIAGVLTLEEAVRIVVHRARLMEQATGRGRMVAVELPAAQAQQLIENFGDRIAVAAVNSPTSTVLSGESAALAAVVAILERRDIYHKYLPVDYAFHCPQMEPFARELSALLAGLSPRPAAVPIYSTLTGESAAGGQFEAVYWGRNLREPVRFAEAVAALIADRYTVFLELSPHPVLGGAIRQCLEQADQEGVVLASLRRKEPERPALLAALGTLYTLDFAIAWERLAPQGRFCADLPLYPWQRERHWLDVPPASRADLVLAADGAPQAMLGGRLPSPLKQVQFQARVGVARQPFLDDHRLHGVVVVPGASYISMAIAAAGAVLGEGAYTLQDVLIQEAFTLFDGEERLVQLIFEPDGADRATFQVCCGKERAEAGEADWKVLATGELVRATDTQKLYRPDFAAPLSPESVEAFYRRIREAGLDLGPKLQGVRQVERCDGEALGYLQLPEGLEAEASLYQIHPVMLDSCLQVLAGALPTAGEQAFHGNDVHIPVHFERIRYHGSPARGQLRSHVRMRPREQQQTGTLTGDYVLYDAQGRVVLEIDGLLMKRASREALLNIMQSNDWFYELAWQPLPLPAPQIATRPPGRWIVLSGNSALGADLATRLEAQGHSSVRVVASEQFAILEPARHYALNGQKPEDFRRLMREIVSTNGLPLLGVVHLWSLEEASGPALWESALHLVQALVLAESQAPLWLVTRGTQALGQPLGERAVEHNALWGLGRVIALEHPELWGGLVDLDVEPGRDEGARLLAQLQAPDGEDHVAWRGEERLAARLVQTRQGRTAAGAPPAWESGGYLVTGGLGNLGLQVARWMVEQGARHLALVGRRAPSPEAEAALAGLRKLGAQICVLQADICDPHQAQAVLEHFGDALPPLRGIVHAAGVLDDGLLVQQNRERFAAVLAPKVQGAWHLHTLTRQIDLDFFVLFSSVAGLLGSPGQGNYAAANACLDALAHHRRALGLPALSINWGPWAEGGMAAALSRRYQERIAAQGVSAIPVQRGLKALEWMLRQAVPAQLGVLPVQWAKFVQPFLPGRLPSLLRQIAREVQPRQSAAVPAPSGGAELAQQLRSLGFEPCYALLLTHLRGQLAQVLGLAPSHSFDLEQPVNELGLDSLMTTELKRRIEGELGVSVPVVLLLQNPSLSQLAWKLAQQVAADAPAGSTSGTAAGRDNPWLVRPRPNPGARLRLFCFHYLGGGASTFRQWPEGLPADVEVCAIQLPGREERLEEPPVADFFALIATLAEQIGPELDRPFAFYGHSLGALVCFELARRLRRQSGALPVHLFAAAYYAPHLRTPSQGTGVSGWTDARLREEIPRVISAPQSLMDNAEFMQVLLPRVRADACLLSTHLYTEEPPLDCPITAFGGLQDTVVDRESLAAWSAHTNGAFQLEMFAGNHIFLESAREAVLGAVAAGLLAAPSAH</sequence>
<dbReference type="InterPro" id="IPR016035">
    <property type="entry name" value="Acyl_Trfase/lysoPLipase"/>
</dbReference>
<dbReference type="InterPro" id="IPR049552">
    <property type="entry name" value="PKS_DH_N"/>
</dbReference>
<feature type="region of interest" description="C-terminal hotdog fold" evidence="4">
    <location>
        <begin position="1035"/>
        <end position="1187"/>
    </location>
</feature>
<dbReference type="InterPro" id="IPR001031">
    <property type="entry name" value="Thioesterase"/>
</dbReference>
<dbReference type="PATRIC" id="fig|251221.4.peg.1988"/>
<dbReference type="InterPro" id="IPR036736">
    <property type="entry name" value="ACP-like_sf"/>
</dbReference>
<dbReference type="InterPro" id="IPR036291">
    <property type="entry name" value="NAD(P)-bd_dom_sf"/>
</dbReference>
<dbReference type="InterPro" id="IPR014030">
    <property type="entry name" value="Ketoacyl_synth_N"/>
</dbReference>
<dbReference type="Gene3D" id="3.40.366.10">
    <property type="entry name" value="Malonyl-Coenzyme A Acyl Carrier Protein, domain 2"/>
    <property type="match status" value="1"/>
</dbReference>
<dbReference type="HOGENOM" id="CLU_000022_35_2_3"/>
<dbReference type="CDD" id="cd08955">
    <property type="entry name" value="KR_2_FAS_SDR_x"/>
    <property type="match status" value="1"/>
</dbReference>
<dbReference type="FunCoup" id="Q7NJ78">
    <property type="interactions" value="9"/>
</dbReference>
<dbReference type="SUPFAM" id="SSF52151">
    <property type="entry name" value="FabD/lysophospholipase-like"/>
    <property type="match status" value="1"/>
</dbReference>
<keyword evidence="2" id="KW-0597">Phosphoprotein</keyword>
<dbReference type="GO" id="GO:0006633">
    <property type="term" value="P:fatty acid biosynthetic process"/>
    <property type="evidence" value="ECO:0000318"/>
    <property type="project" value="GO_Central"/>
</dbReference>
<dbReference type="InterPro" id="IPR001227">
    <property type="entry name" value="Ac_transferase_dom_sf"/>
</dbReference>
<feature type="domain" description="Carrier" evidence="5">
    <location>
        <begin position="1707"/>
        <end position="1782"/>
    </location>
</feature>
<dbReference type="InterPro" id="IPR016039">
    <property type="entry name" value="Thiolase-like"/>
</dbReference>
<feature type="domain" description="Ketosynthase family 3 (KS3)" evidence="6">
    <location>
        <begin position="1"/>
        <end position="425"/>
    </location>
</feature>
<dbReference type="Gene3D" id="3.30.70.3290">
    <property type="match status" value="1"/>
</dbReference>
<dbReference type="SMART" id="SM00827">
    <property type="entry name" value="PKS_AT"/>
    <property type="match status" value="1"/>
</dbReference>
<evidence type="ECO:0000313" key="8">
    <source>
        <dbReference type="EMBL" id="BAC89895.1"/>
    </source>
</evidence>
<dbReference type="PANTHER" id="PTHR43775">
    <property type="entry name" value="FATTY ACID SYNTHASE"/>
    <property type="match status" value="1"/>
</dbReference>
<dbReference type="InterPro" id="IPR020841">
    <property type="entry name" value="PKS_Beta-ketoAc_synthase_dom"/>
</dbReference>
<dbReference type="SMART" id="SM00825">
    <property type="entry name" value="PKS_KS"/>
    <property type="match status" value="1"/>
</dbReference>
<evidence type="ECO:0000259" key="6">
    <source>
        <dbReference type="PROSITE" id="PS52004"/>
    </source>
</evidence>
<dbReference type="SUPFAM" id="SSF55048">
    <property type="entry name" value="Probable ACP-binding domain of malonyl-CoA ACP transacylase"/>
    <property type="match status" value="1"/>
</dbReference>
<keyword evidence="1" id="KW-0596">Phosphopantetheine</keyword>
<dbReference type="SUPFAM" id="SSF53901">
    <property type="entry name" value="Thiolase-like"/>
    <property type="match status" value="1"/>
</dbReference>
<feature type="region of interest" description="N-terminal hotdog fold" evidence="4">
    <location>
        <begin position="897"/>
        <end position="1024"/>
    </location>
</feature>
<dbReference type="Pfam" id="PF00550">
    <property type="entry name" value="PP-binding"/>
    <property type="match status" value="1"/>
</dbReference>
<evidence type="ECO:0000256" key="2">
    <source>
        <dbReference type="ARBA" id="ARBA00022553"/>
    </source>
</evidence>
<dbReference type="InterPro" id="IPR018201">
    <property type="entry name" value="Ketoacyl_synth_AS"/>
</dbReference>
<dbReference type="SMART" id="SM01294">
    <property type="entry name" value="PKS_PP_betabranch"/>
    <property type="match status" value="1"/>
</dbReference>
<feature type="active site" description="Proton donor; for dehydratase activity" evidence="4">
    <location>
        <position position="1096"/>
    </location>
</feature>
<organism evidence="8 9">
    <name type="scientific">Gloeobacter violaceus (strain ATCC 29082 / PCC 7421)</name>
    <dbReference type="NCBI Taxonomy" id="251221"/>
    <lineage>
        <taxon>Bacteria</taxon>
        <taxon>Bacillati</taxon>
        <taxon>Cyanobacteriota</taxon>
        <taxon>Cyanophyceae</taxon>
        <taxon>Gloeobacterales</taxon>
        <taxon>Gloeobacteraceae</taxon>
        <taxon>Gloeobacter</taxon>
    </lineage>
</organism>
<dbReference type="InterPro" id="IPR014031">
    <property type="entry name" value="Ketoacyl_synth_C"/>
</dbReference>
<evidence type="ECO:0000259" key="7">
    <source>
        <dbReference type="PROSITE" id="PS52019"/>
    </source>
</evidence>
<dbReference type="InterPro" id="IPR049551">
    <property type="entry name" value="PKS_DH_C"/>
</dbReference>
<dbReference type="InterPro" id="IPR032821">
    <property type="entry name" value="PKS_assoc"/>
</dbReference>
<keyword evidence="9" id="KW-1185">Reference proteome</keyword>
<dbReference type="InterPro" id="IPR020807">
    <property type="entry name" value="PKS_DH"/>
</dbReference>
<name>Q7NJ78_GLOVI</name>
<dbReference type="STRING" id="251221.gene:10759446"/>
<dbReference type="InterPro" id="IPR013968">
    <property type="entry name" value="PKS_KR"/>
</dbReference>
<dbReference type="SUPFAM" id="SSF53474">
    <property type="entry name" value="alpha/beta-Hydrolases"/>
    <property type="match status" value="1"/>
</dbReference>
<dbReference type="Pfam" id="PF00698">
    <property type="entry name" value="Acyl_transf_1"/>
    <property type="match status" value="1"/>
</dbReference>
<dbReference type="InterPro" id="IPR050091">
    <property type="entry name" value="PKS_NRPS_Biosynth_Enz"/>
</dbReference>
<accession>Q7NJ78</accession>
<evidence type="ECO:0000313" key="9">
    <source>
        <dbReference type="Proteomes" id="UP000000557"/>
    </source>
</evidence>
<dbReference type="Pfam" id="PF16197">
    <property type="entry name" value="KAsynt_C_assoc"/>
    <property type="match status" value="1"/>
</dbReference>
<dbReference type="KEGG" id="gvi:gll1954"/>
<dbReference type="InterPro" id="IPR029058">
    <property type="entry name" value="AB_hydrolase_fold"/>
</dbReference>
<dbReference type="SUPFAM" id="SSF47336">
    <property type="entry name" value="ACP-like"/>
    <property type="match status" value="1"/>
</dbReference>
<dbReference type="Gene3D" id="3.10.129.110">
    <property type="entry name" value="Polyketide synthase dehydratase"/>
    <property type="match status" value="1"/>
</dbReference>
<feature type="domain" description="PKS/mFAS DH" evidence="7">
    <location>
        <begin position="897"/>
        <end position="1187"/>
    </location>
</feature>
<dbReference type="Pfam" id="PF08659">
    <property type="entry name" value="KR"/>
    <property type="match status" value="1"/>
</dbReference>
<dbReference type="GO" id="GO:0004312">
    <property type="term" value="F:fatty acid synthase activity"/>
    <property type="evidence" value="ECO:0000318"/>
    <property type="project" value="GO_Central"/>
</dbReference>
<evidence type="ECO:0000256" key="1">
    <source>
        <dbReference type="ARBA" id="ARBA00022450"/>
    </source>
</evidence>
<dbReference type="InterPro" id="IPR009081">
    <property type="entry name" value="PP-bd_ACP"/>
</dbReference>
<gene>
    <name evidence="8" type="ordered locus">gll1954</name>
</gene>
<dbReference type="PROSITE" id="PS50075">
    <property type="entry name" value="CARRIER"/>
    <property type="match status" value="1"/>
</dbReference>
<dbReference type="PhylomeDB" id="Q7NJ78"/>
<dbReference type="EnsemblBacteria" id="BAC89895">
    <property type="protein sequence ID" value="BAC89895"/>
    <property type="gene ID" value="BAC89895"/>
</dbReference>